<name>A0A3B0VSF9_9ZZZZ</name>
<dbReference type="EMBL" id="UOEY01000006">
    <property type="protein sequence ID" value="VAW34374.1"/>
    <property type="molecule type" value="Genomic_DNA"/>
</dbReference>
<dbReference type="SUPFAM" id="SSF51905">
    <property type="entry name" value="FAD/NAD(P)-binding domain"/>
    <property type="match status" value="1"/>
</dbReference>
<organism evidence="2">
    <name type="scientific">hydrothermal vent metagenome</name>
    <dbReference type="NCBI Taxonomy" id="652676"/>
    <lineage>
        <taxon>unclassified sequences</taxon>
        <taxon>metagenomes</taxon>
        <taxon>ecological metagenomes</taxon>
    </lineage>
</organism>
<proteinExistence type="predicted"/>
<evidence type="ECO:0000313" key="2">
    <source>
        <dbReference type="EMBL" id="VAW34374.1"/>
    </source>
</evidence>
<dbReference type="InterPro" id="IPR050407">
    <property type="entry name" value="Geranylgeranyl_reductase"/>
</dbReference>
<dbReference type="InterPro" id="IPR002938">
    <property type="entry name" value="FAD-bd"/>
</dbReference>
<reference evidence="2" key="1">
    <citation type="submission" date="2018-06" db="EMBL/GenBank/DDBJ databases">
        <authorList>
            <person name="Zhirakovskaya E."/>
        </authorList>
    </citation>
    <scope>NUCLEOTIDE SEQUENCE</scope>
</reference>
<dbReference type="PANTHER" id="PTHR42685:SF22">
    <property type="entry name" value="CONDITIONED MEDIUM FACTOR RECEPTOR 1"/>
    <property type="match status" value="1"/>
</dbReference>
<protein>
    <submittedName>
        <fullName evidence="2">Geranylgeranyl/isoprenyl reductase</fullName>
    </submittedName>
</protein>
<sequence length="338" mass="37486">MIVIGGGPGGLACAKKLALAGRRVLLLERQKLIGPKVCAGGITWDGLVQRVPEHLVERAFCRQLIFSRRQQVCVCEQNPIIATVNRRTLGQWMMDDAVGAGVRICTGLPVREVADGTVTAVDEQGLSQRFQFRHLVGADGSTSVVRRFLGLGSNKFGTGINYQVPGQYETMEWHLDYRIFGYGYAWIFPHRDTVSIGAYGTRENMAPARLKTHLVRWAKSRGFHLEREHGRAALINFDYRGFQFGRTWLVGDAAGLASGLTGEGIYPAIVSGEAVARKIIDPDYGADEIRRLARKQHRHEQVLRLAGCNGTLCSLLMEALVLLLRMKLLDFHALEMAD</sequence>
<dbReference type="InterPro" id="IPR036188">
    <property type="entry name" value="FAD/NAD-bd_sf"/>
</dbReference>
<accession>A0A3B0VSF9</accession>
<feature type="domain" description="FAD-binding" evidence="1">
    <location>
        <begin position="2"/>
        <end position="157"/>
    </location>
</feature>
<gene>
    <name evidence="2" type="ORF">MNBD_DELTA04-1231</name>
</gene>
<dbReference type="Gene3D" id="3.50.50.60">
    <property type="entry name" value="FAD/NAD(P)-binding domain"/>
    <property type="match status" value="1"/>
</dbReference>
<evidence type="ECO:0000259" key="1">
    <source>
        <dbReference type="Pfam" id="PF01494"/>
    </source>
</evidence>
<dbReference type="Pfam" id="PF01494">
    <property type="entry name" value="FAD_binding_3"/>
    <property type="match status" value="1"/>
</dbReference>
<dbReference type="PANTHER" id="PTHR42685">
    <property type="entry name" value="GERANYLGERANYL DIPHOSPHATE REDUCTASE"/>
    <property type="match status" value="1"/>
</dbReference>
<dbReference type="AlphaFoldDB" id="A0A3B0VSF9"/>